<dbReference type="HOGENOM" id="CLU_007861_1_0_1"/>
<evidence type="ECO:0000256" key="4">
    <source>
        <dbReference type="ARBA" id="ARBA00022664"/>
    </source>
</evidence>
<dbReference type="PANTHER" id="PTHR32198:SF2">
    <property type="entry name" value="MITOCHONDRIAL ESCAPE PROTEIN 2"/>
    <property type="match status" value="1"/>
</dbReference>
<dbReference type="InterPro" id="IPR039627">
    <property type="entry name" value="Yme2_C"/>
</dbReference>
<proteinExistence type="inferred from homology"/>
<keyword evidence="4 14" id="KW-0507">mRNA processing</keyword>
<dbReference type="Gene3D" id="3.30.70.330">
    <property type="match status" value="1"/>
</dbReference>
<dbReference type="PROSITE" id="PS50102">
    <property type="entry name" value="RRM"/>
    <property type="match status" value="1"/>
</dbReference>
<name>A0A0D2HNT7_CLAB1</name>
<evidence type="ECO:0000256" key="2">
    <source>
        <dbReference type="ARBA" id="ARBA00010320"/>
    </source>
</evidence>
<keyword evidence="5" id="KW-0812">Transmembrane</keyword>
<evidence type="ECO:0000256" key="10">
    <source>
        <dbReference type="ARBA" id="ARBA00023128"/>
    </source>
</evidence>
<evidence type="ECO:0000256" key="11">
    <source>
        <dbReference type="ARBA" id="ARBA00023136"/>
    </source>
</evidence>
<dbReference type="FunFam" id="3.30.70.330:FF:000959">
    <property type="entry name" value="Mitochondrial escape protein 2"/>
    <property type="match status" value="1"/>
</dbReference>
<evidence type="ECO:0000256" key="9">
    <source>
        <dbReference type="ARBA" id="ARBA00022989"/>
    </source>
</evidence>
<dbReference type="GeneID" id="27699265"/>
<keyword evidence="7 13" id="KW-0694">RNA-binding</keyword>
<organism evidence="16 17">
    <name type="scientific">Cladophialophora bantiana (strain ATCC 10958 / CBS 173.52 / CDC B-1940 / NIH 8579)</name>
    <name type="common">Xylohypha bantiana</name>
    <dbReference type="NCBI Taxonomy" id="1442370"/>
    <lineage>
        <taxon>Eukaryota</taxon>
        <taxon>Fungi</taxon>
        <taxon>Dikarya</taxon>
        <taxon>Ascomycota</taxon>
        <taxon>Pezizomycotina</taxon>
        <taxon>Eurotiomycetes</taxon>
        <taxon>Chaetothyriomycetidae</taxon>
        <taxon>Chaetothyriales</taxon>
        <taxon>Herpotrichiellaceae</taxon>
        <taxon>Cladophialophora</taxon>
    </lineage>
</organism>
<evidence type="ECO:0000256" key="3">
    <source>
        <dbReference type="ARBA" id="ARBA00020222"/>
    </source>
</evidence>
<evidence type="ECO:0000256" key="13">
    <source>
        <dbReference type="PROSITE-ProRule" id="PRU00176"/>
    </source>
</evidence>
<evidence type="ECO:0000256" key="8">
    <source>
        <dbReference type="ARBA" id="ARBA00022946"/>
    </source>
</evidence>
<dbReference type="GO" id="GO:0006397">
    <property type="term" value="P:mRNA processing"/>
    <property type="evidence" value="ECO:0007669"/>
    <property type="project" value="UniProtKB-UniRule"/>
</dbReference>
<keyword evidence="17" id="KW-1185">Reference proteome</keyword>
<dbReference type="GO" id="GO:0005743">
    <property type="term" value="C:mitochondrial inner membrane"/>
    <property type="evidence" value="ECO:0007669"/>
    <property type="project" value="UniProtKB-SubCell"/>
</dbReference>
<dbReference type="SUPFAM" id="SSF52540">
    <property type="entry name" value="P-loop containing nucleoside triphosphate hydrolases"/>
    <property type="match status" value="1"/>
</dbReference>
<evidence type="ECO:0000256" key="12">
    <source>
        <dbReference type="ARBA" id="ARBA00025276"/>
    </source>
</evidence>
<protein>
    <recommendedName>
        <fullName evidence="3 14">Mitochondrial escape protein 2</fullName>
    </recommendedName>
</protein>
<dbReference type="InterPro" id="IPR012677">
    <property type="entry name" value="Nucleotide-bd_a/b_plait_sf"/>
</dbReference>
<evidence type="ECO:0000256" key="7">
    <source>
        <dbReference type="ARBA" id="ARBA00022884"/>
    </source>
</evidence>
<keyword evidence="11" id="KW-0472">Membrane</keyword>
<dbReference type="PANTHER" id="PTHR32198">
    <property type="entry name" value="MITOCHONDRIAL ESCAPE PROTEIN 2"/>
    <property type="match status" value="1"/>
</dbReference>
<keyword evidence="10 14" id="KW-0496">Mitochondrion</keyword>
<dbReference type="OrthoDB" id="10267654at2759"/>
<dbReference type="SUPFAM" id="SSF54928">
    <property type="entry name" value="RNA-binding domain, RBD"/>
    <property type="match status" value="1"/>
</dbReference>
<reference evidence="16" key="1">
    <citation type="submission" date="2015-01" db="EMBL/GenBank/DDBJ databases">
        <title>The Genome Sequence of Cladophialophora bantiana CBS 173.52.</title>
        <authorList>
            <consortium name="The Broad Institute Genomics Platform"/>
            <person name="Cuomo C."/>
            <person name="de Hoog S."/>
            <person name="Gorbushina A."/>
            <person name="Stielow B."/>
            <person name="Teixiera M."/>
            <person name="Abouelleil A."/>
            <person name="Chapman S.B."/>
            <person name="Priest M."/>
            <person name="Young S.K."/>
            <person name="Wortman J."/>
            <person name="Nusbaum C."/>
            <person name="Birren B."/>
        </authorList>
    </citation>
    <scope>NUCLEOTIDE SEQUENCE [LARGE SCALE GENOMIC DNA]</scope>
    <source>
        <strain evidence="16">CBS 173.52</strain>
    </source>
</reference>
<dbReference type="VEuPathDB" id="FungiDB:Z519_06337"/>
<dbReference type="GO" id="GO:0003723">
    <property type="term" value="F:RNA binding"/>
    <property type="evidence" value="ECO:0007669"/>
    <property type="project" value="UniProtKB-UniRule"/>
</dbReference>
<comment type="similarity">
    <text evidence="2 14">Belongs to the YME2 family.</text>
</comment>
<dbReference type="InterPro" id="IPR018850">
    <property type="entry name" value="Mt_escape_2_C"/>
</dbReference>
<dbReference type="AlphaFoldDB" id="A0A0D2HNT7"/>
<evidence type="ECO:0000256" key="5">
    <source>
        <dbReference type="ARBA" id="ARBA00022692"/>
    </source>
</evidence>
<evidence type="ECO:0000313" key="16">
    <source>
        <dbReference type="EMBL" id="KIW92490.1"/>
    </source>
</evidence>
<comment type="function">
    <text evidence="12 14">Plays a role in maintaining the mitochondrial genome and in controlling the mtDNA escape. Involved in the regulation of mtDNA nucleotide structure and number. May have a dispensable role in early maturation of pre-rRNA.</text>
</comment>
<comment type="subcellular location">
    <subcellularLocation>
        <location evidence="1 14">Mitochondrion inner membrane</location>
        <topology evidence="1 14">Single-pass membrane protein</topology>
    </subcellularLocation>
</comment>
<dbReference type="InterPro" id="IPR035979">
    <property type="entry name" value="RBD_domain_sf"/>
</dbReference>
<gene>
    <name evidence="16" type="ORF">Z519_06337</name>
</gene>
<evidence type="ECO:0000256" key="1">
    <source>
        <dbReference type="ARBA" id="ARBA00004434"/>
    </source>
</evidence>
<dbReference type="Pfam" id="PF10443">
    <property type="entry name" value="RNA12"/>
    <property type="match status" value="1"/>
</dbReference>
<dbReference type="CDD" id="cd12433">
    <property type="entry name" value="RRM_Yme2p_like"/>
    <property type="match status" value="1"/>
</dbReference>
<dbReference type="InterPro" id="IPR027417">
    <property type="entry name" value="P-loop_NTPase"/>
</dbReference>
<evidence type="ECO:0000259" key="15">
    <source>
        <dbReference type="PROSITE" id="PS50102"/>
    </source>
</evidence>
<dbReference type="InterPro" id="IPR000504">
    <property type="entry name" value="RRM_dom"/>
</dbReference>
<feature type="domain" description="RRM" evidence="15">
    <location>
        <begin position="219"/>
        <end position="311"/>
    </location>
</feature>
<dbReference type="RefSeq" id="XP_016619159.1">
    <property type="nucleotide sequence ID" value="XM_016764077.1"/>
</dbReference>
<dbReference type="Proteomes" id="UP000053789">
    <property type="component" value="Unassembled WGS sequence"/>
</dbReference>
<evidence type="ECO:0000313" key="17">
    <source>
        <dbReference type="Proteomes" id="UP000053789"/>
    </source>
</evidence>
<keyword evidence="9" id="KW-1133">Transmembrane helix</keyword>
<dbReference type="InterPro" id="IPR034260">
    <property type="entry name" value="Yme2_RRM"/>
</dbReference>
<sequence>MGSMIPSRFVRTSFGRPTSPLTSFSRRQQLYPWRAASPTARLAAAPAGKRWTSTEAGDNESGHILTQKNEGIFFFDSETDLSTPLSAQSTDPKADVFPLKLQWLNRIPYLNPDKFLETSLSKVNQPNLALADPSSIIKRALPENLPLHVTKILPRLREGGAFVKFSHEEGITAGELESTLKQYLDEKPITPWFNPFRRVRAFLVQGKPWIEDLYRVPTPRIKVEFLPTAPENSAAELTQETLYSLFRRYGKLTEIVSQPSDSKVVPKYAYVDYTRVRFATMAKNCMHGYVLPAEDGGGKTGTLLKLSYESKRKTHWIWDWMTNHPRIVIPLLVALLTAASVAVFDPIRTFFIRMHITHGLHLEDRRFFKWVRSQLLRGYDIIRFRKEKREDDNLKIVWEDRQDAINQLKTWLIETADTFIVVQGPRGAGKKELVVDQALKDRPHKLVIDCKKIQEARGDSNTIAAAAAEVGYRPVFSWMNSISSMVDLAATATIGTKAGFSETLDNQLAKIWGNTTTALKQIALAPRKKEDKDAQLADDEWLEAHPECRPVVVIDNFLHKNNEGSASMVYDKLGEWAAVLTTQNIAHVIFLTTDVSFSKSLSKALPDRVFRQITLSDCTPEVAKKLVIKHLDADIEDAALGEEKLSPSQLRSDLDELDGVIQVLGGRLTDLEFLARRIKTGESPGKAVRQIIEQSASEILKMYLLDVDTSSRKWTPQQAWLLIKELAANETLRYNELLLNDLFKDGETVLQALEQAELITITSKNGRPYSIKPGKPVYQSAFEYLTEDDVLRARLDLAIMSQLISLENKNVEKYEAELKTLAEMPGTPSELRPRIKWCLGKAMASQEKIMKYEAQSGKLKKVLSEQF</sequence>
<dbReference type="Pfam" id="PF00076">
    <property type="entry name" value="RRM_1"/>
    <property type="match status" value="1"/>
</dbReference>
<dbReference type="EMBL" id="KN846988">
    <property type="protein sequence ID" value="KIW92490.1"/>
    <property type="molecule type" value="Genomic_DNA"/>
</dbReference>
<keyword evidence="8" id="KW-0809">Transit peptide</keyword>
<accession>A0A0D2HNT7</accession>
<keyword evidence="6 14" id="KW-0999">Mitochondrion inner membrane</keyword>
<evidence type="ECO:0000256" key="6">
    <source>
        <dbReference type="ARBA" id="ARBA00022792"/>
    </source>
</evidence>
<evidence type="ECO:0000256" key="14">
    <source>
        <dbReference type="RuleBase" id="RU367108"/>
    </source>
</evidence>